<dbReference type="STRING" id="307972.A0A2G8LMU4"/>
<feature type="repeat" description="ANK" evidence="7">
    <location>
        <begin position="138"/>
        <end position="170"/>
    </location>
</feature>
<dbReference type="Proteomes" id="UP000230750">
    <property type="component" value="Unassembled WGS sequence"/>
</dbReference>
<dbReference type="Gene3D" id="1.25.40.20">
    <property type="entry name" value="Ankyrin repeat-containing domain"/>
    <property type="match status" value="2"/>
</dbReference>
<evidence type="ECO:0000256" key="5">
    <source>
        <dbReference type="ARBA" id="ARBA00023043"/>
    </source>
</evidence>
<gene>
    <name evidence="8" type="ORF">BSL78_01494</name>
</gene>
<dbReference type="PRINTS" id="PR01415">
    <property type="entry name" value="ANKYRIN"/>
</dbReference>
<organism evidence="8 9">
    <name type="scientific">Stichopus japonicus</name>
    <name type="common">Sea cucumber</name>
    <dbReference type="NCBI Taxonomy" id="307972"/>
    <lineage>
        <taxon>Eukaryota</taxon>
        <taxon>Metazoa</taxon>
        <taxon>Echinodermata</taxon>
        <taxon>Eleutherozoa</taxon>
        <taxon>Echinozoa</taxon>
        <taxon>Holothuroidea</taxon>
        <taxon>Aspidochirotacea</taxon>
        <taxon>Aspidochirotida</taxon>
        <taxon>Stichopodidae</taxon>
        <taxon>Apostichopus</taxon>
    </lineage>
</organism>
<dbReference type="InterPro" id="IPR036770">
    <property type="entry name" value="Ankyrin_rpt-contain_sf"/>
</dbReference>
<keyword evidence="2" id="KW-0677">Repeat</keyword>
<keyword evidence="3" id="KW-0833">Ubl conjugation pathway</keyword>
<comment type="caution">
    <text evidence="8">The sequence shown here is derived from an EMBL/GenBank/DDBJ whole genome shotgun (WGS) entry which is preliminary data.</text>
</comment>
<evidence type="ECO:0000256" key="6">
    <source>
        <dbReference type="ARBA" id="ARBA00038500"/>
    </source>
</evidence>
<evidence type="ECO:0000256" key="1">
    <source>
        <dbReference type="ARBA" id="ARBA00004906"/>
    </source>
</evidence>
<dbReference type="PROSITE" id="PS50297">
    <property type="entry name" value="ANK_REP_REGION"/>
    <property type="match status" value="4"/>
</dbReference>
<dbReference type="PROSITE" id="PS50088">
    <property type="entry name" value="ANK_REPEAT"/>
    <property type="match status" value="4"/>
</dbReference>
<dbReference type="Pfam" id="PF12796">
    <property type="entry name" value="Ank_2"/>
    <property type="match status" value="2"/>
</dbReference>
<reference evidence="8 9" key="1">
    <citation type="journal article" date="2017" name="PLoS Biol.">
        <title>The sea cucumber genome provides insights into morphological evolution and visceral regeneration.</title>
        <authorList>
            <person name="Zhang X."/>
            <person name="Sun L."/>
            <person name="Yuan J."/>
            <person name="Sun Y."/>
            <person name="Gao Y."/>
            <person name="Zhang L."/>
            <person name="Li S."/>
            <person name="Dai H."/>
            <person name="Hamel J.F."/>
            <person name="Liu C."/>
            <person name="Yu Y."/>
            <person name="Liu S."/>
            <person name="Lin W."/>
            <person name="Guo K."/>
            <person name="Jin S."/>
            <person name="Xu P."/>
            <person name="Storey K.B."/>
            <person name="Huan P."/>
            <person name="Zhang T."/>
            <person name="Zhou Y."/>
            <person name="Zhang J."/>
            <person name="Lin C."/>
            <person name="Li X."/>
            <person name="Xing L."/>
            <person name="Huo D."/>
            <person name="Sun M."/>
            <person name="Wang L."/>
            <person name="Mercier A."/>
            <person name="Li F."/>
            <person name="Yang H."/>
            <person name="Xiang J."/>
        </authorList>
    </citation>
    <scope>NUCLEOTIDE SEQUENCE [LARGE SCALE GENOMIC DNA]</scope>
    <source>
        <strain evidence="8">Shaxun</strain>
        <tissue evidence="8">Muscle</tissue>
    </source>
</reference>
<dbReference type="GO" id="GO:0000151">
    <property type="term" value="C:ubiquitin ligase complex"/>
    <property type="evidence" value="ECO:0007669"/>
    <property type="project" value="TreeGrafter"/>
</dbReference>
<feature type="repeat" description="ANK" evidence="7">
    <location>
        <begin position="204"/>
        <end position="236"/>
    </location>
</feature>
<comment type="similarity">
    <text evidence="6">Belongs to the fem-1 family.</text>
</comment>
<dbReference type="OrthoDB" id="4429489at2759"/>
<proteinExistence type="inferred from homology"/>
<dbReference type="SMART" id="SM00248">
    <property type="entry name" value="ANK"/>
    <property type="match status" value="6"/>
</dbReference>
<feature type="repeat" description="ANK" evidence="7">
    <location>
        <begin position="105"/>
        <end position="137"/>
    </location>
</feature>
<name>A0A2G8LMU4_STIJA</name>
<evidence type="ECO:0000256" key="4">
    <source>
        <dbReference type="ARBA" id="ARBA00022803"/>
    </source>
</evidence>
<dbReference type="SUPFAM" id="SSF48403">
    <property type="entry name" value="Ankyrin repeat"/>
    <property type="match status" value="1"/>
</dbReference>
<dbReference type="FunFam" id="1.25.40.10:FF:000104">
    <property type="entry name" value="Fem-1 homolog c (C.elegans)"/>
    <property type="match status" value="1"/>
</dbReference>
<dbReference type="Gene3D" id="1.25.40.10">
    <property type="entry name" value="Tetratricopeptide repeat domain"/>
    <property type="match status" value="1"/>
</dbReference>
<sequence>MTSKNSKTRPGVNHNILNNPEQVKTVQNNVFAAASNGKLFRIKKYLQHYSRSEVKWLLTQEVDNTTPLIVACRNGYIDVVNYFIQHCGVDIEQVGSVTFDKETIEGAPPLWCAAAAGHYSTVEVLVKNGAMVNHTTFSNSTPLRAACFDGHYDIVKYLVSHGANIELANRHGHTCLMISCYKNHLAIVEYLLKLGADVNRRSVRGNTALHDCAESGSLDIMKLLLKNRAKMAEDAYGMSPIKAAAVAGHTNIVDYLVAKSDINVTLKEKIEALELSGAMFVDKKRDMQSALRYWNRAIDLRYADVSRVLHKKQVPPVEAYEYAKEAENAQELDSMICEPDEMRMQALLIRERILGPAHPDTTYYIRYRGAVYADSGNFHRCMMLWMYALKMQQESLEPLNPMTQSSLLSFAELFAYMVEQVNDPHSPSLTFLEVFTVYEKAAGMFRFAESKPVKTAM</sequence>
<accession>A0A2G8LMU4</accession>
<feature type="repeat" description="ANK" evidence="7">
    <location>
        <begin position="171"/>
        <end position="203"/>
    </location>
</feature>
<dbReference type="EMBL" id="MRZV01000029">
    <property type="protein sequence ID" value="PIK61569.1"/>
    <property type="molecule type" value="Genomic_DNA"/>
</dbReference>
<evidence type="ECO:0000256" key="2">
    <source>
        <dbReference type="ARBA" id="ARBA00022737"/>
    </source>
</evidence>
<evidence type="ECO:0000313" key="8">
    <source>
        <dbReference type="EMBL" id="PIK61569.1"/>
    </source>
</evidence>
<dbReference type="AlphaFoldDB" id="A0A2G8LMU4"/>
<keyword evidence="4" id="KW-0802">TPR repeat</keyword>
<evidence type="ECO:0000256" key="3">
    <source>
        <dbReference type="ARBA" id="ARBA00022786"/>
    </source>
</evidence>
<evidence type="ECO:0000256" key="7">
    <source>
        <dbReference type="PROSITE-ProRule" id="PRU00023"/>
    </source>
</evidence>
<dbReference type="InterPro" id="IPR011990">
    <property type="entry name" value="TPR-like_helical_dom_sf"/>
</dbReference>
<dbReference type="GO" id="GO:0006511">
    <property type="term" value="P:ubiquitin-dependent protein catabolic process"/>
    <property type="evidence" value="ECO:0007669"/>
    <property type="project" value="TreeGrafter"/>
</dbReference>
<protein>
    <submittedName>
        <fullName evidence="8">Uncharacterized protein</fullName>
    </submittedName>
</protein>
<dbReference type="InterPro" id="IPR002110">
    <property type="entry name" value="Ankyrin_rpt"/>
</dbReference>
<comment type="pathway">
    <text evidence="1">Protein modification; protein ubiquitination.</text>
</comment>
<dbReference type="PANTHER" id="PTHR24173">
    <property type="entry name" value="ANKYRIN REPEAT CONTAINING"/>
    <property type="match status" value="1"/>
</dbReference>
<dbReference type="PANTHER" id="PTHR24173:SF85">
    <property type="entry name" value="PROTEIN FEM-1 HOMOLOG CG6966"/>
    <property type="match status" value="1"/>
</dbReference>
<keyword evidence="5 7" id="KW-0040">ANK repeat</keyword>
<dbReference type="Pfam" id="PF00023">
    <property type="entry name" value="Ank"/>
    <property type="match status" value="1"/>
</dbReference>
<keyword evidence="9" id="KW-1185">Reference proteome</keyword>
<evidence type="ECO:0000313" key="9">
    <source>
        <dbReference type="Proteomes" id="UP000230750"/>
    </source>
</evidence>